<evidence type="ECO:0000313" key="2">
    <source>
        <dbReference type="Proteomes" id="UP000323136"/>
    </source>
</evidence>
<dbReference type="Pfam" id="PF04338">
    <property type="entry name" value="DUF481"/>
    <property type="match status" value="1"/>
</dbReference>
<dbReference type="AlphaFoldDB" id="A0A5S5DYL3"/>
<gene>
    <name evidence="1" type="ORF">C7447_101467</name>
</gene>
<comment type="caution">
    <text evidence="1">The sequence shown here is derived from an EMBL/GenBank/DDBJ whole genome shotgun (WGS) entry which is preliminary data.</text>
</comment>
<sequence>MLILSSFFAQSQIINVENLRRVTDTSGWSGYTRFDFQLIKNKNSIFVLSNDVRVQYKTKNHLWLLINDVDFKKANSTKLVSKNAQHLRYNYRFHSKITWEAFLQSQEDEISAIRFRGLAGTGFRFKFFKSEEYKFYLGSLLMFEHENSNSQIKRIHNDWRNSSYLSFSLYPKENVTVVSTTYFQPRLNQFSDFRVSSQTSVILTIFKNLAFTATFSYQFDKFPVEGVPKEQYTLKNGLVYSFD</sequence>
<reference evidence="1 2" key="1">
    <citation type="submission" date="2019-07" db="EMBL/GenBank/DDBJ databases">
        <title>Genomic Encyclopedia of Type Strains, Phase IV (KMG-IV): sequencing the most valuable type-strain genomes for metagenomic binning, comparative biology and taxonomic classification.</title>
        <authorList>
            <person name="Goeker M."/>
        </authorList>
    </citation>
    <scope>NUCLEOTIDE SEQUENCE [LARGE SCALE GENOMIC DNA]</scope>
    <source>
        <strain evidence="1 2">DSM 18961</strain>
    </source>
</reference>
<keyword evidence="2" id="KW-1185">Reference proteome</keyword>
<dbReference type="EMBL" id="VNIA01000001">
    <property type="protein sequence ID" value="TYP99862.1"/>
    <property type="molecule type" value="Genomic_DNA"/>
</dbReference>
<evidence type="ECO:0000313" key="1">
    <source>
        <dbReference type="EMBL" id="TYP99862.1"/>
    </source>
</evidence>
<dbReference type="InterPro" id="IPR007433">
    <property type="entry name" value="DUF481"/>
</dbReference>
<accession>A0A5S5DYL3</accession>
<proteinExistence type="predicted"/>
<dbReference type="Proteomes" id="UP000323136">
    <property type="component" value="Unassembled WGS sequence"/>
</dbReference>
<name>A0A5S5DYL3_9FLAO</name>
<organism evidence="1 2">
    <name type="scientific">Tenacibaculum adriaticum</name>
    <dbReference type="NCBI Taxonomy" id="413713"/>
    <lineage>
        <taxon>Bacteria</taxon>
        <taxon>Pseudomonadati</taxon>
        <taxon>Bacteroidota</taxon>
        <taxon>Flavobacteriia</taxon>
        <taxon>Flavobacteriales</taxon>
        <taxon>Flavobacteriaceae</taxon>
        <taxon>Tenacibaculum</taxon>
    </lineage>
</organism>
<protein>
    <submittedName>
        <fullName evidence="1">Uncharacterized protein DUF481</fullName>
    </submittedName>
</protein>